<reference evidence="1 2" key="1">
    <citation type="submission" date="2024-06" db="EMBL/GenBank/DDBJ databases">
        <authorList>
            <person name="Li F."/>
        </authorList>
    </citation>
    <scope>NUCLEOTIDE SEQUENCE [LARGE SCALE GENOMIC DNA]</scope>
    <source>
        <strain evidence="1 2">GXAS 311</strain>
    </source>
</reference>
<dbReference type="CDD" id="cd00092">
    <property type="entry name" value="HTH_CRP"/>
    <property type="match status" value="1"/>
</dbReference>
<comment type="caution">
    <text evidence="1">The sequence shown here is derived from an EMBL/GenBank/DDBJ whole genome shotgun (WGS) entry which is preliminary data.</text>
</comment>
<dbReference type="InterPro" id="IPR012318">
    <property type="entry name" value="HTH_CRP"/>
</dbReference>
<dbReference type="InterPro" id="IPR018490">
    <property type="entry name" value="cNMP-bd_dom_sf"/>
</dbReference>
<dbReference type="CDD" id="cd00038">
    <property type="entry name" value="CAP_ED"/>
    <property type="match status" value="1"/>
</dbReference>
<sequence length="216" mass="24660">MLQLRNFELFNNLDKNTVEDILSHIHSRSFPKKTQIVTEGDDSHSLYFLLEGRVKIYLDDDSGKEIIVNIHEAGDFFGELGLIKSIPRTASVVTLEDSRLGIMPETDFRRCLTCYPEFALNLIENLSTRLIEATETIRKLGLMDVYRRIAVTFLNLSEEVDGIRVINEKLTQQNIASRVGASREMVARILKDLRAGGYISQEDNKIIIHKALPHSW</sequence>
<dbReference type="InterPro" id="IPR036388">
    <property type="entry name" value="WH-like_DNA-bd_sf"/>
</dbReference>
<evidence type="ECO:0000313" key="1">
    <source>
        <dbReference type="EMBL" id="MET1255197.1"/>
    </source>
</evidence>
<dbReference type="PROSITE" id="PS51063">
    <property type="entry name" value="HTH_CRP_2"/>
    <property type="match status" value="1"/>
</dbReference>
<dbReference type="InterPro" id="IPR036390">
    <property type="entry name" value="WH_DNA-bd_sf"/>
</dbReference>
<dbReference type="InterPro" id="IPR050397">
    <property type="entry name" value="Env_Response_Regulators"/>
</dbReference>
<dbReference type="EMBL" id="JBEVCJ010000008">
    <property type="protein sequence ID" value="MET1255197.1"/>
    <property type="molecule type" value="Genomic_DNA"/>
</dbReference>
<dbReference type="PANTHER" id="PTHR24567:SF26">
    <property type="entry name" value="REGULATORY PROTEIN YEIL"/>
    <property type="match status" value="1"/>
</dbReference>
<dbReference type="PANTHER" id="PTHR24567">
    <property type="entry name" value="CRP FAMILY TRANSCRIPTIONAL REGULATORY PROTEIN"/>
    <property type="match status" value="1"/>
</dbReference>
<dbReference type="InterPro" id="IPR014710">
    <property type="entry name" value="RmlC-like_jellyroll"/>
</dbReference>
<dbReference type="Pfam" id="PF00027">
    <property type="entry name" value="cNMP_binding"/>
    <property type="match status" value="1"/>
</dbReference>
<dbReference type="Proteomes" id="UP001548189">
    <property type="component" value="Unassembled WGS sequence"/>
</dbReference>
<proteinExistence type="predicted"/>
<evidence type="ECO:0000313" key="2">
    <source>
        <dbReference type="Proteomes" id="UP001548189"/>
    </source>
</evidence>
<dbReference type="InterPro" id="IPR000595">
    <property type="entry name" value="cNMP-bd_dom"/>
</dbReference>
<dbReference type="PROSITE" id="PS00889">
    <property type="entry name" value="CNMP_BINDING_2"/>
    <property type="match status" value="1"/>
</dbReference>
<dbReference type="SUPFAM" id="SSF46785">
    <property type="entry name" value="Winged helix' DNA-binding domain"/>
    <property type="match status" value="1"/>
</dbReference>
<dbReference type="PRINTS" id="PR00103">
    <property type="entry name" value="CAMPKINASE"/>
</dbReference>
<dbReference type="Pfam" id="PF13545">
    <property type="entry name" value="HTH_Crp_2"/>
    <property type="match status" value="1"/>
</dbReference>
<dbReference type="Gene3D" id="2.60.120.10">
    <property type="entry name" value="Jelly Rolls"/>
    <property type="match status" value="1"/>
</dbReference>
<name>A0ABV2BTE0_9GAMM</name>
<dbReference type="SMART" id="SM00419">
    <property type="entry name" value="HTH_CRP"/>
    <property type="match status" value="1"/>
</dbReference>
<dbReference type="Gene3D" id="1.10.10.10">
    <property type="entry name" value="Winged helix-like DNA-binding domain superfamily/Winged helix DNA-binding domain"/>
    <property type="match status" value="1"/>
</dbReference>
<organism evidence="1 2">
    <name type="scientific">Aliikangiella maris</name>
    <dbReference type="NCBI Taxonomy" id="3162458"/>
    <lineage>
        <taxon>Bacteria</taxon>
        <taxon>Pseudomonadati</taxon>
        <taxon>Pseudomonadota</taxon>
        <taxon>Gammaproteobacteria</taxon>
        <taxon>Oceanospirillales</taxon>
        <taxon>Pleioneaceae</taxon>
        <taxon>Aliikangiella</taxon>
    </lineage>
</organism>
<protein>
    <submittedName>
        <fullName evidence="1">Crp/Fnr family transcriptional regulator</fullName>
    </submittedName>
</protein>
<accession>A0ABV2BTE0</accession>
<dbReference type="SMART" id="SM00100">
    <property type="entry name" value="cNMP"/>
    <property type="match status" value="1"/>
</dbReference>
<keyword evidence="2" id="KW-1185">Reference proteome</keyword>
<gene>
    <name evidence="1" type="ORF">ABVT43_08675</name>
</gene>
<dbReference type="InterPro" id="IPR018488">
    <property type="entry name" value="cNMP-bd_CS"/>
</dbReference>
<dbReference type="SUPFAM" id="SSF51206">
    <property type="entry name" value="cAMP-binding domain-like"/>
    <property type="match status" value="1"/>
</dbReference>
<dbReference type="PROSITE" id="PS50042">
    <property type="entry name" value="CNMP_BINDING_3"/>
    <property type="match status" value="1"/>
</dbReference>